<dbReference type="EMBL" id="ML119813">
    <property type="protein sequence ID" value="RPA73667.1"/>
    <property type="molecule type" value="Genomic_DNA"/>
</dbReference>
<feature type="compositionally biased region" description="Pro residues" evidence="2">
    <location>
        <begin position="263"/>
        <end position="273"/>
    </location>
</feature>
<keyword evidence="4" id="KW-1185">Reference proteome</keyword>
<organism evidence="3 4">
    <name type="scientific">Ascobolus immersus RN42</name>
    <dbReference type="NCBI Taxonomy" id="1160509"/>
    <lineage>
        <taxon>Eukaryota</taxon>
        <taxon>Fungi</taxon>
        <taxon>Dikarya</taxon>
        <taxon>Ascomycota</taxon>
        <taxon>Pezizomycotina</taxon>
        <taxon>Pezizomycetes</taxon>
        <taxon>Pezizales</taxon>
        <taxon>Ascobolaceae</taxon>
        <taxon>Ascobolus</taxon>
    </lineage>
</organism>
<evidence type="ECO:0000313" key="4">
    <source>
        <dbReference type="Proteomes" id="UP000275078"/>
    </source>
</evidence>
<accession>A0A3N4HK63</accession>
<gene>
    <name evidence="3" type="ORF">BJ508DRAFT_313536</name>
</gene>
<evidence type="ECO:0000256" key="1">
    <source>
        <dbReference type="SAM" id="Coils"/>
    </source>
</evidence>
<reference evidence="3 4" key="1">
    <citation type="journal article" date="2018" name="Nat. Ecol. Evol.">
        <title>Pezizomycetes genomes reveal the molecular basis of ectomycorrhizal truffle lifestyle.</title>
        <authorList>
            <person name="Murat C."/>
            <person name="Payen T."/>
            <person name="Noel B."/>
            <person name="Kuo A."/>
            <person name="Morin E."/>
            <person name="Chen J."/>
            <person name="Kohler A."/>
            <person name="Krizsan K."/>
            <person name="Balestrini R."/>
            <person name="Da Silva C."/>
            <person name="Montanini B."/>
            <person name="Hainaut M."/>
            <person name="Levati E."/>
            <person name="Barry K.W."/>
            <person name="Belfiori B."/>
            <person name="Cichocki N."/>
            <person name="Clum A."/>
            <person name="Dockter R.B."/>
            <person name="Fauchery L."/>
            <person name="Guy J."/>
            <person name="Iotti M."/>
            <person name="Le Tacon F."/>
            <person name="Lindquist E.A."/>
            <person name="Lipzen A."/>
            <person name="Malagnac F."/>
            <person name="Mello A."/>
            <person name="Molinier V."/>
            <person name="Miyauchi S."/>
            <person name="Poulain J."/>
            <person name="Riccioni C."/>
            <person name="Rubini A."/>
            <person name="Sitrit Y."/>
            <person name="Splivallo R."/>
            <person name="Traeger S."/>
            <person name="Wang M."/>
            <person name="Zifcakova L."/>
            <person name="Wipf D."/>
            <person name="Zambonelli A."/>
            <person name="Paolocci F."/>
            <person name="Nowrousian M."/>
            <person name="Ottonello S."/>
            <person name="Baldrian P."/>
            <person name="Spatafora J.W."/>
            <person name="Henrissat B."/>
            <person name="Nagy L.G."/>
            <person name="Aury J.M."/>
            <person name="Wincker P."/>
            <person name="Grigoriev I.V."/>
            <person name="Bonfante P."/>
            <person name="Martin F.M."/>
        </authorList>
    </citation>
    <scope>NUCLEOTIDE SEQUENCE [LARGE SCALE GENOMIC DNA]</scope>
    <source>
        <strain evidence="3 4">RN42</strain>
    </source>
</reference>
<evidence type="ECO:0000313" key="3">
    <source>
        <dbReference type="EMBL" id="RPA73667.1"/>
    </source>
</evidence>
<dbReference type="Proteomes" id="UP000275078">
    <property type="component" value="Unassembled WGS sequence"/>
</dbReference>
<keyword evidence="1" id="KW-0175">Coiled coil</keyword>
<evidence type="ECO:0000256" key="2">
    <source>
        <dbReference type="SAM" id="MobiDB-lite"/>
    </source>
</evidence>
<name>A0A3N4HK63_ASCIM</name>
<dbReference type="AlphaFoldDB" id="A0A3N4HK63"/>
<feature type="region of interest" description="Disordered" evidence="2">
    <location>
        <begin position="238"/>
        <end position="298"/>
    </location>
</feature>
<feature type="coiled-coil region" evidence="1">
    <location>
        <begin position="595"/>
        <end position="622"/>
    </location>
</feature>
<feature type="coiled-coil region" evidence="1">
    <location>
        <begin position="128"/>
        <end position="162"/>
    </location>
</feature>
<protein>
    <submittedName>
        <fullName evidence="3">Uncharacterized protein</fullName>
    </submittedName>
</protein>
<proteinExistence type="predicted"/>
<sequence length="755" mass="86839">MESLLLPSWMLLRIIRLRIRQLEYQTRRDSFEERLIEVKKHYKPQSTTNQKPEDVDLESWCQQRIQLGWPSITSANIKEEEKRIELLETSLETQFADMDTMETAVKSKITAFSTPRLPPDENPTINPAHTLEQRIRKAEIKRAEIEARARCYNARVKELKSEHPIAFAEAERGDPEVFEVGSNDEGYINEGNLEGWEKELHVRQHMMMHFRVCIAYVEAHAKLEKVIGKLHFDVGEKSNRGPTNRVGGKLGDTKNKQFQSPVPFTPFPPPLPIPRTLSEGRMKNTASNPLSTNQPRSTKNALSTRIRALHARQQHILTQFDFANKRCQSQHAANADVYTSVNPSINCEFVPLNMPTFAQATPTDHKEMDRQEREAEFYEIGLQRWKVQLIFLEKQEAAFLEAETEEKQDAAILDALQYAKREGLYTGPDPSMMREAFKIVAEGIPLPQLNLFWPSNHGIPGLTLSTDHARTTRCFLESFQTPSPLQHQQPTVSTNKAISQTNITPNSMEAPTILPAMRARMINLRIRQIEYDIQADKFNERCHVLQRHYMEQESDDEDKEWDDDIPVEKAEPSEFEKWMERTVQPGWPAITPEDVAEQEKEITELEEELKSKSDDVGAIEIAISKQATALSAMDVALDENPKVDPKLSIEQRVRNTKKRLATFYTRVNCFNARGKEVMLDLPHMYGDSKKREHAPLEVSVGEDEEEVSEENIDVWEKSLHRREQVLLTYRLKMLAMEASAKMNHVIGKHLGRPPV</sequence>
<feature type="compositionally biased region" description="Polar residues" evidence="2">
    <location>
        <begin position="284"/>
        <end position="298"/>
    </location>
</feature>